<dbReference type="InterPro" id="IPR012337">
    <property type="entry name" value="RNaseH-like_sf"/>
</dbReference>
<reference evidence="1 2" key="1">
    <citation type="journal article" date="2019" name="Genome Biol. Evol.">
        <title>Insights into the evolution of the New World diploid cottons (Gossypium, subgenus Houzingenia) based on genome sequencing.</title>
        <authorList>
            <person name="Grover C.E."/>
            <person name="Arick M.A. 2nd"/>
            <person name="Thrash A."/>
            <person name="Conover J.L."/>
            <person name="Sanders W.S."/>
            <person name="Peterson D.G."/>
            <person name="Frelichowski J.E."/>
            <person name="Scheffler J.A."/>
            <person name="Scheffler B.E."/>
            <person name="Wendel J.F."/>
        </authorList>
    </citation>
    <scope>NUCLEOTIDE SEQUENCE [LARGE SCALE GENOMIC DNA]</scope>
    <source>
        <strain evidence="1">6</strain>
        <tissue evidence="1">Leaf</tissue>
    </source>
</reference>
<dbReference type="AlphaFoldDB" id="A0A7J9JYL6"/>
<protein>
    <recommendedName>
        <fullName evidence="3">hAT-like transposase RNase-H fold domain-containing protein</fullName>
    </recommendedName>
</protein>
<proteinExistence type="predicted"/>
<dbReference type="PANTHER" id="PTHR23272:SF189">
    <property type="entry name" value="ZINC FINGER BED DOMAIN-CONTAINING PROTEIN RICESLEEPER 1-LIKE"/>
    <property type="match status" value="1"/>
</dbReference>
<evidence type="ECO:0000313" key="1">
    <source>
        <dbReference type="EMBL" id="MBA0839292.1"/>
    </source>
</evidence>
<dbReference type="Proteomes" id="UP000593575">
    <property type="component" value="Unassembled WGS sequence"/>
</dbReference>
<accession>A0A7J9JYL6</accession>
<comment type="caution">
    <text evidence="1">The sequence shown here is derived from an EMBL/GenBank/DDBJ whole genome shotgun (WGS) entry which is preliminary data.</text>
</comment>
<dbReference type="SUPFAM" id="SSF53098">
    <property type="entry name" value="Ribonuclease H-like"/>
    <property type="match status" value="1"/>
</dbReference>
<name>A0A7J9JYL6_9ROSI</name>
<dbReference type="EMBL" id="JABFAE010000010">
    <property type="protein sequence ID" value="MBA0839292.1"/>
    <property type="molecule type" value="Genomic_DNA"/>
</dbReference>
<sequence length="168" mass="19989">MVYCLKKHFRPIRASLCDGVFFQVRCCTHILNLIVKASLELVDDVVGKIRNRIKYIKKSRIRRKKIYDVTDESFHLNGQRDKDYLIFTLSYEEWRNVAILCKIFKVFYDVTCVFSGSKYRTTNLYFKGVWKIHKTLRKLLLTILNSCLMSMLRIPNPRFPLWPGVPIF</sequence>
<gene>
    <name evidence="1" type="ORF">Goarm_005037</name>
</gene>
<organism evidence="1 2">
    <name type="scientific">Gossypium armourianum</name>
    <dbReference type="NCBI Taxonomy" id="34283"/>
    <lineage>
        <taxon>Eukaryota</taxon>
        <taxon>Viridiplantae</taxon>
        <taxon>Streptophyta</taxon>
        <taxon>Embryophyta</taxon>
        <taxon>Tracheophyta</taxon>
        <taxon>Spermatophyta</taxon>
        <taxon>Magnoliopsida</taxon>
        <taxon>eudicotyledons</taxon>
        <taxon>Gunneridae</taxon>
        <taxon>Pentapetalae</taxon>
        <taxon>rosids</taxon>
        <taxon>malvids</taxon>
        <taxon>Malvales</taxon>
        <taxon>Malvaceae</taxon>
        <taxon>Malvoideae</taxon>
        <taxon>Gossypium</taxon>
    </lineage>
</organism>
<keyword evidence="2" id="KW-1185">Reference proteome</keyword>
<evidence type="ECO:0000313" key="2">
    <source>
        <dbReference type="Proteomes" id="UP000593575"/>
    </source>
</evidence>
<dbReference type="PANTHER" id="PTHR23272">
    <property type="entry name" value="BED FINGER-RELATED"/>
    <property type="match status" value="1"/>
</dbReference>
<evidence type="ECO:0008006" key="3">
    <source>
        <dbReference type="Google" id="ProtNLM"/>
    </source>
</evidence>